<dbReference type="RefSeq" id="WP_344986427.1">
    <property type="nucleotide sequence ID" value="NZ_BAAAXV010000001.1"/>
</dbReference>
<feature type="transmembrane region" description="Helical" evidence="1">
    <location>
        <begin position="189"/>
        <end position="212"/>
    </location>
</feature>
<feature type="transmembrane region" description="Helical" evidence="1">
    <location>
        <begin position="387"/>
        <end position="409"/>
    </location>
</feature>
<name>A0ABV5S0Q9_9ACTN</name>
<gene>
    <name evidence="2" type="ORF">ACFFSA_18815</name>
</gene>
<feature type="transmembrane region" description="Helical" evidence="1">
    <location>
        <begin position="75"/>
        <end position="96"/>
    </location>
</feature>
<proteinExistence type="predicted"/>
<protein>
    <submittedName>
        <fullName evidence="2">ABC transporter permease</fullName>
    </submittedName>
</protein>
<feature type="transmembrane region" description="Helical" evidence="1">
    <location>
        <begin position="289"/>
        <end position="307"/>
    </location>
</feature>
<feature type="transmembrane region" description="Helical" evidence="1">
    <location>
        <begin position="493"/>
        <end position="514"/>
    </location>
</feature>
<feature type="transmembrane region" description="Helical" evidence="1">
    <location>
        <begin position="21"/>
        <end position="42"/>
    </location>
</feature>
<keyword evidence="1" id="KW-0472">Membrane</keyword>
<feature type="transmembrane region" description="Helical" evidence="1">
    <location>
        <begin position="336"/>
        <end position="358"/>
    </location>
</feature>
<dbReference type="EMBL" id="JBHMBW010000014">
    <property type="protein sequence ID" value="MFB9625145.1"/>
    <property type="molecule type" value="Genomic_DNA"/>
</dbReference>
<evidence type="ECO:0000256" key="1">
    <source>
        <dbReference type="SAM" id="Phobius"/>
    </source>
</evidence>
<reference evidence="2 3" key="1">
    <citation type="submission" date="2024-09" db="EMBL/GenBank/DDBJ databases">
        <authorList>
            <person name="Sun Q."/>
            <person name="Mori K."/>
        </authorList>
    </citation>
    <scope>NUCLEOTIDE SEQUENCE [LARGE SCALE GENOMIC DNA]</scope>
    <source>
        <strain evidence="2 3">JCM 3143</strain>
    </source>
</reference>
<evidence type="ECO:0000313" key="3">
    <source>
        <dbReference type="Proteomes" id="UP001589532"/>
    </source>
</evidence>
<feature type="transmembrane region" description="Helical" evidence="1">
    <location>
        <begin position="232"/>
        <end position="252"/>
    </location>
</feature>
<feature type="transmembrane region" description="Helical" evidence="1">
    <location>
        <begin position="157"/>
        <end position="177"/>
    </location>
</feature>
<keyword evidence="1" id="KW-0812">Transmembrane</keyword>
<comment type="caution">
    <text evidence="2">The sequence shown here is derived from an EMBL/GenBank/DDBJ whole genome shotgun (WGS) entry which is preliminary data.</text>
</comment>
<keyword evidence="3" id="KW-1185">Reference proteome</keyword>
<feature type="transmembrane region" description="Helical" evidence="1">
    <location>
        <begin position="421"/>
        <end position="441"/>
    </location>
</feature>
<dbReference type="Proteomes" id="UP001589532">
    <property type="component" value="Unassembled WGS sequence"/>
</dbReference>
<organism evidence="2 3">
    <name type="scientific">Nonomuraea helvata</name>
    <dbReference type="NCBI Taxonomy" id="37484"/>
    <lineage>
        <taxon>Bacteria</taxon>
        <taxon>Bacillati</taxon>
        <taxon>Actinomycetota</taxon>
        <taxon>Actinomycetes</taxon>
        <taxon>Streptosporangiales</taxon>
        <taxon>Streptosporangiaceae</taxon>
        <taxon>Nonomuraea</taxon>
    </lineage>
</organism>
<evidence type="ECO:0000313" key="2">
    <source>
        <dbReference type="EMBL" id="MFB9625145.1"/>
    </source>
</evidence>
<sequence length="523" mass="53183">MTGTRVLIRLILRRDRVLLPVWIAISALLPASIASSTTALYADQAARDAFAAASMSNPAQLATRGHIYDASVGGLTAWTLGSSGALIGGLISILLVTRHTRVEEETGRRELLSSGVIGRHAPLAAVLAVVLAANLLLGLLSVPALVGNGLPAGSSLLFGLSTAAGGWAFAAVAALTAQLTASSGTARGMAIAIGGLLFALRSVADTAGIGWLAWLSPFGWVRLTKPYAGDQWWVLGLVALFVAALAAAAFALSTRRDVAGGLLPARQGPATGGLPGAFGLAGRLHRGTLAGFAIGFGLLGALLGMSARGLDTQLDTPQFQELASTIGGPDARISDVFFTFVMYVLSQLVTGAALVSALRARGEEAAGRADLLLSTPVGRLRWALSHLVFATVGPALLLTVLGAAAGLAYDGDVARVAGATLAYLPAVWTVVGIATLLFGVLPRLAAAASWTALGLFLVVDLLAEFKLVTGVLLDLSPYVHVPAMLLGGASSSVAPLLGLTAVAVTLAAAGLAFLHRRDLVPSA</sequence>
<feature type="transmembrane region" description="Helical" evidence="1">
    <location>
        <begin position="117"/>
        <end position="137"/>
    </location>
</feature>
<feature type="transmembrane region" description="Helical" evidence="1">
    <location>
        <begin position="453"/>
        <end position="473"/>
    </location>
</feature>
<keyword evidence="1" id="KW-1133">Transmembrane helix</keyword>
<accession>A0ABV5S0Q9</accession>